<feature type="domain" description="Peptidase M61 N-terminal" evidence="1">
    <location>
        <begin position="37"/>
        <end position="97"/>
    </location>
</feature>
<evidence type="ECO:0000313" key="2">
    <source>
        <dbReference type="EMBL" id="EQD77239.1"/>
    </source>
</evidence>
<evidence type="ECO:0000259" key="1">
    <source>
        <dbReference type="Pfam" id="PF17899"/>
    </source>
</evidence>
<proteinExistence type="predicted"/>
<dbReference type="EMBL" id="AUZY01000840">
    <property type="protein sequence ID" value="EQD77239.1"/>
    <property type="molecule type" value="Genomic_DNA"/>
</dbReference>
<reference evidence="2" key="2">
    <citation type="journal article" date="2014" name="ISME J.">
        <title>Microbial stratification in low pH oxic and suboxic macroscopic growths along an acid mine drainage.</title>
        <authorList>
            <person name="Mendez-Garcia C."/>
            <person name="Mesa V."/>
            <person name="Sprenger R.R."/>
            <person name="Richter M."/>
            <person name="Diez M.S."/>
            <person name="Solano J."/>
            <person name="Bargiela R."/>
            <person name="Golyshina O.V."/>
            <person name="Manteca A."/>
            <person name="Ramos J.L."/>
            <person name="Gallego J.R."/>
            <person name="Llorente I."/>
            <person name="Martins Dos Santos V.A."/>
            <person name="Jensen O.N."/>
            <person name="Pelaez A.I."/>
            <person name="Sanchez J."/>
            <person name="Ferrer M."/>
        </authorList>
    </citation>
    <scope>NUCLEOTIDE SEQUENCE</scope>
</reference>
<name>T1D715_9ZZZZ</name>
<dbReference type="InterPro" id="IPR040756">
    <property type="entry name" value="Peptidase_M61_N"/>
</dbReference>
<dbReference type="InterPro" id="IPR036034">
    <property type="entry name" value="PDZ_sf"/>
</dbReference>
<protein>
    <submittedName>
        <fullName evidence="2">Peptidase M61 domain protein</fullName>
    </submittedName>
</protein>
<sequence>MRDPVHLYSFHLVIPRGVHRLAIRLDYLSPVSGGFTEGISATPHLADFNWNEALLYPNGFPTRDLEYMPTLTIPKGWRFGTALTVASRHGPVIHFRPVPLHAKGAVGNVLWMDPAFRAGLAPGMRIQAVDGASFKPQVLVRALVLAERNHHPLRLIVADEGVYRT</sequence>
<dbReference type="AlphaFoldDB" id="T1D715"/>
<dbReference type="Pfam" id="PF17899">
    <property type="entry name" value="Peptidase_M61_N"/>
    <property type="match status" value="1"/>
</dbReference>
<feature type="non-terminal residue" evidence="2">
    <location>
        <position position="165"/>
    </location>
</feature>
<dbReference type="SUPFAM" id="SSF50156">
    <property type="entry name" value="PDZ domain-like"/>
    <property type="match status" value="1"/>
</dbReference>
<organism evidence="2">
    <name type="scientific">mine drainage metagenome</name>
    <dbReference type="NCBI Taxonomy" id="410659"/>
    <lineage>
        <taxon>unclassified sequences</taxon>
        <taxon>metagenomes</taxon>
        <taxon>ecological metagenomes</taxon>
    </lineage>
</organism>
<reference evidence="2" key="1">
    <citation type="submission" date="2013-08" db="EMBL/GenBank/DDBJ databases">
        <authorList>
            <person name="Mendez C."/>
            <person name="Richter M."/>
            <person name="Ferrer M."/>
            <person name="Sanchez J."/>
        </authorList>
    </citation>
    <scope>NUCLEOTIDE SEQUENCE</scope>
</reference>
<gene>
    <name evidence="2" type="ORF">B1B_01173</name>
</gene>
<comment type="caution">
    <text evidence="2">The sequence shown here is derived from an EMBL/GenBank/DDBJ whole genome shotgun (WGS) entry which is preliminary data.</text>
</comment>
<accession>T1D715</accession>